<feature type="signal peptide" evidence="1">
    <location>
        <begin position="1"/>
        <end position="29"/>
    </location>
</feature>
<evidence type="ECO:0000313" key="3">
    <source>
        <dbReference type="Proteomes" id="UP000321353"/>
    </source>
</evidence>
<evidence type="ECO:0000313" key="2">
    <source>
        <dbReference type="EMBL" id="QEF96768.1"/>
    </source>
</evidence>
<protein>
    <submittedName>
        <fullName evidence="2">Uncharacterized protein</fullName>
    </submittedName>
</protein>
<evidence type="ECO:0000256" key="1">
    <source>
        <dbReference type="SAM" id="SignalP"/>
    </source>
</evidence>
<keyword evidence="1" id="KW-0732">Signal</keyword>
<feature type="chain" id="PRO_5022885296" evidence="1">
    <location>
        <begin position="30"/>
        <end position="99"/>
    </location>
</feature>
<dbReference type="EMBL" id="CP036264">
    <property type="protein sequence ID" value="QEF96768.1"/>
    <property type="molecule type" value="Genomic_DNA"/>
</dbReference>
<dbReference type="KEGG" id="smam:Mal15_07980"/>
<name>A0A5B9M6G7_9BACT</name>
<keyword evidence="3" id="KW-1185">Reference proteome</keyword>
<reference evidence="2 3" key="1">
    <citation type="submission" date="2019-02" db="EMBL/GenBank/DDBJ databases">
        <title>Planctomycetal bacteria perform biofilm scaping via a novel small molecule.</title>
        <authorList>
            <person name="Jeske O."/>
            <person name="Boedeker C."/>
            <person name="Wiegand S."/>
            <person name="Breitling P."/>
            <person name="Kallscheuer N."/>
            <person name="Jogler M."/>
            <person name="Rohde M."/>
            <person name="Petersen J."/>
            <person name="Medema M.H."/>
            <person name="Surup F."/>
            <person name="Jogler C."/>
        </authorList>
    </citation>
    <scope>NUCLEOTIDE SEQUENCE [LARGE SCALE GENOMIC DNA]</scope>
    <source>
        <strain evidence="2 3">Mal15</strain>
    </source>
</reference>
<organism evidence="2 3">
    <name type="scientific">Stieleria maiorica</name>
    <dbReference type="NCBI Taxonomy" id="2795974"/>
    <lineage>
        <taxon>Bacteria</taxon>
        <taxon>Pseudomonadati</taxon>
        <taxon>Planctomycetota</taxon>
        <taxon>Planctomycetia</taxon>
        <taxon>Pirellulales</taxon>
        <taxon>Pirellulaceae</taxon>
        <taxon>Stieleria</taxon>
    </lineage>
</organism>
<gene>
    <name evidence="2" type="ORF">Mal15_07980</name>
</gene>
<proteinExistence type="predicted"/>
<accession>A0A5B9M6G7</accession>
<dbReference type="Proteomes" id="UP000321353">
    <property type="component" value="Chromosome"/>
</dbReference>
<dbReference type="AlphaFoldDB" id="A0A5B9M6G7"/>
<sequence length="99" mass="11085" precursor="true">MKFKPGDLIMRYAILATILMIASAAFSQAASPTGWSPIILPTGDYRQQIKAMPIEQRPGRLLHVYGNTVRMLDQSSRGIATRPIQQIFLGTTVRRGDRR</sequence>